<dbReference type="EMBL" id="OZ037948">
    <property type="protein sequence ID" value="CAL1710002.1"/>
    <property type="molecule type" value="Genomic_DNA"/>
</dbReference>
<feature type="compositionally biased region" description="Polar residues" evidence="1">
    <location>
        <begin position="971"/>
        <end position="986"/>
    </location>
</feature>
<dbReference type="PANTHER" id="PTHR38248:SF2">
    <property type="entry name" value="FUNK1 11"/>
    <property type="match status" value="1"/>
</dbReference>
<dbReference type="Pfam" id="PF17667">
    <property type="entry name" value="Pkinase_fungal"/>
    <property type="match status" value="1"/>
</dbReference>
<keyword evidence="4" id="KW-1185">Reference proteome</keyword>
<feature type="domain" description="Fungal-type protein kinase" evidence="2">
    <location>
        <begin position="194"/>
        <end position="550"/>
    </location>
</feature>
<dbReference type="Gene3D" id="1.10.510.10">
    <property type="entry name" value="Transferase(Phosphotransferase) domain 1"/>
    <property type="match status" value="1"/>
</dbReference>
<dbReference type="Proteomes" id="UP001497453">
    <property type="component" value="Chromosome 5"/>
</dbReference>
<sequence>MSNSTHRPISIDPPSPVATDTTHRLRSIPNSPLLCHLQGFLQFAYLIPYFKELRNWFVKDMTGLFIGAAPYNDFISLMEPSDPTWRDNSIPELDLSAVPSGGLEKDMYLPFCDAVNGSGVCPGLQLVCVADTRDKEGCRLRPDLAVVPENAVDVNDFGLMELFAECKTRRDGDAFHESYNNKDIDLDSVEKIEGKSADSRGQLISYAAATMSRQHRIFMFSISICGEFVRFLRWDRAGCIVSELINYLENPELVAEFFWRYSHMNATERGFDITVRRATKRQANLLTDAMNTFIEQSEPRNMEFLRGNTDPTFGTYKVCMDDEERRHRYFIIRQPFWDADSACGRATRRYAAYDMKQKKLVFLKDSWRTEDEDIMSEADIYKHLLNSNVPFLPEVILTGDVMVDGHAQQTFSDQWSKPDSFLEWRLPCDQLRTHIHCRIVQELAYPVASAQSSREAVQVFRDVIESTQVAYQSAEMLHRDISTGNVMINKNGRGVLNDWDHGVRLVLDRVPHSFRTGTWQFISVGLLQEPSKPHDVHDDLESCFWVLLYVSLHYFKNNGREVDFKLDFFNEMVERKIGGDQYRAFGGTMKVGLLVVEQLEPVRWECRPLDDLIHALSDTWRSVYIVPRGEREEMFRGAQDNISLILKMFDTALASEEWPEKDAVPNQYPRKRQRSIDQGVARAKAEHIATTVRKSQALATRTGILAAGAAAAHSVCPTSAPRPSSGLRSGIPSLHALGMHPKAVASNNVPRFGRPQNLLSAGSKKRTVDHAQAEEPNVSISSSKRMKTGDPPLAFGPRPTYTPTALARSPTLSANPDRLPIPAGPSSPLARAHLPPARPLPTDRLPTLPDVRHRYLTRSKTRPNKTHHDENAPKEAPREDVEIQEVKHRYPTRSKSNEKHPRPAPPPKPTKAQAQIHQSGKKNNKSTGGGGHKGAPQQDDEMKQVEHRYPTRSKSKSNEKHPRPQRPPKPLNTQAQVQQNHKSTPSDSKRTQARSKNRRQRR</sequence>
<reference evidence="4" key="1">
    <citation type="submission" date="2024-04" db="EMBL/GenBank/DDBJ databases">
        <authorList>
            <person name="Shaw F."/>
            <person name="Minotto A."/>
        </authorList>
    </citation>
    <scope>NUCLEOTIDE SEQUENCE [LARGE SCALE GENOMIC DNA]</scope>
</reference>
<evidence type="ECO:0000256" key="1">
    <source>
        <dbReference type="SAM" id="MobiDB-lite"/>
    </source>
</evidence>
<feature type="region of interest" description="Disordered" evidence="1">
    <location>
        <begin position="1"/>
        <end position="23"/>
    </location>
</feature>
<feature type="compositionally biased region" description="Low complexity" evidence="1">
    <location>
        <begin position="826"/>
        <end position="849"/>
    </location>
</feature>
<feature type="compositionally biased region" description="Basic and acidic residues" evidence="1">
    <location>
        <begin position="940"/>
        <end position="949"/>
    </location>
</feature>
<dbReference type="PANTHER" id="PTHR38248">
    <property type="entry name" value="FUNK1 6"/>
    <property type="match status" value="1"/>
</dbReference>
<evidence type="ECO:0000313" key="3">
    <source>
        <dbReference type="EMBL" id="CAL1710002.1"/>
    </source>
</evidence>
<name>A0ABP1DS39_9APHY</name>
<dbReference type="SUPFAM" id="SSF56112">
    <property type="entry name" value="Protein kinase-like (PK-like)"/>
    <property type="match status" value="1"/>
</dbReference>
<proteinExistence type="predicted"/>
<organism evidence="3 4">
    <name type="scientific">Somion occarium</name>
    <dbReference type="NCBI Taxonomy" id="3059160"/>
    <lineage>
        <taxon>Eukaryota</taxon>
        <taxon>Fungi</taxon>
        <taxon>Dikarya</taxon>
        <taxon>Basidiomycota</taxon>
        <taxon>Agaricomycotina</taxon>
        <taxon>Agaricomycetes</taxon>
        <taxon>Polyporales</taxon>
        <taxon>Cerrenaceae</taxon>
        <taxon>Somion</taxon>
    </lineage>
</organism>
<protein>
    <recommendedName>
        <fullName evidence="2">Fungal-type protein kinase domain-containing protein</fullName>
    </recommendedName>
</protein>
<gene>
    <name evidence="3" type="ORF">GFSPODELE1_LOCUS7610</name>
</gene>
<feature type="compositionally biased region" description="Basic residues" evidence="1">
    <location>
        <begin position="991"/>
        <end position="1002"/>
    </location>
</feature>
<feature type="region of interest" description="Disordered" evidence="1">
    <location>
        <begin position="745"/>
        <end position="1002"/>
    </location>
</feature>
<evidence type="ECO:0000313" key="4">
    <source>
        <dbReference type="Proteomes" id="UP001497453"/>
    </source>
</evidence>
<accession>A0ABP1DS39</accession>
<dbReference type="InterPro" id="IPR011009">
    <property type="entry name" value="Kinase-like_dom_sf"/>
</dbReference>
<feature type="region of interest" description="Disordered" evidence="1">
    <location>
        <begin position="711"/>
        <end position="733"/>
    </location>
</feature>
<feature type="compositionally biased region" description="Basic and acidic residues" evidence="1">
    <location>
        <begin position="866"/>
        <end position="888"/>
    </location>
</feature>
<dbReference type="InterPro" id="IPR040976">
    <property type="entry name" value="Pkinase_fungal"/>
</dbReference>
<evidence type="ECO:0000259" key="2">
    <source>
        <dbReference type="Pfam" id="PF17667"/>
    </source>
</evidence>
<feature type="compositionally biased region" description="Basic residues" evidence="1">
    <location>
        <begin position="854"/>
        <end position="865"/>
    </location>
</feature>